<dbReference type="AlphaFoldDB" id="A0A6H9FW04"/>
<protein>
    <submittedName>
        <fullName evidence="1">Uncharacterized protein</fullName>
    </submittedName>
</protein>
<reference evidence="1 2" key="1">
    <citation type="submission" date="2019-02" db="EMBL/GenBank/DDBJ databases">
        <title>Draft genome sequence of Arthrospira platensis NIES-3787.</title>
        <authorList>
            <person name="Yamaguchi H."/>
            <person name="Suzuki S."/>
            <person name="Kawachi M."/>
        </authorList>
    </citation>
    <scope>NUCLEOTIDE SEQUENCE [LARGE SCALE GENOMIC DNA]</scope>
    <source>
        <strain evidence="1 2">NIES-3787</strain>
    </source>
</reference>
<evidence type="ECO:0000313" key="1">
    <source>
        <dbReference type="EMBL" id="GCL47301.1"/>
    </source>
</evidence>
<dbReference type="Proteomes" id="UP000438874">
    <property type="component" value="Unassembled WGS sequence"/>
</dbReference>
<dbReference type="EMBL" id="BJCH01000039">
    <property type="protein sequence ID" value="GCL47301.1"/>
    <property type="molecule type" value="Genomic_DNA"/>
</dbReference>
<accession>A0A6H9FW04</accession>
<proteinExistence type="predicted"/>
<name>A0A6H9FW04_MICAE</name>
<sequence>MDKRQNLIKSWQNLVSKISSEYPAWFFTQLQEVMKYVYFEIEGIDVGTLE</sequence>
<comment type="caution">
    <text evidence="1">The sequence shown here is derived from an EMBL/GenBank/DDBJ whole genome shotgun (WGS) entry which is preliminary data.</text>
</comment>
<organism evidence="1 2">
    <name type="scientific">Microcystis aeruginosa NIES-3787</name>
    <dbReference type="NCBI Taxonomy" id="2517782"/>
    <lineage>
        <taxon>Bacteria</taxon>
        <taxon>Bacillati</taxon>
        <taxon>Cyanobacteriota</taxon>
        <taxon>Cyanophyceae</taxon>
        <taxon>Oscillatoriophycideae</taxon>
        <taxon>Chroococcales</taxon>
        <taxon>Microcystaceae</taxon>
        <taxon>Microcystis</taxon>
    </lineage>
</organism>
<evidence type="ECO:0000313" key="2">
    <source>
        <dbReference type="Proteomes" id="UP000438874"/>
    </source>
</evidence>
<gene>
    <name evidence="1" type="ORF">NIES3787_30070</name>
</gene>